<dbReference type="Pfam" id="PF00078">
    <property type="entry name" value="RVT_1"/>
    <property type="match status" value="1"/>
</dbReference>
<dbReference type="InterPro" id="IPR043502">
    <property type="entry name" value="DNA/RNA_pol_sf"/>
</dbReference>
<protein>
    <submittedName>
        <fullName evidence="2">Jg6510 protein</fullName>
    </submittedName>
</protein>
<dbReference type="PANTHER" id="PTHR47027">
    <property type="entry name" value="REVERSE TRANSCRIPTASE DOMAIN-CONTAINING PROTEIN"/>
    <property type="match status" value="1"/>
</dbReference>
<evidence type="ECO:0000313" key="3">
    <source>
        <dbReference type="Proteomes" id="UP000838756"/>
    </source>
</evidence>
<accession>A0A8S4QE79</accession>
<sequence>MVFRKLNWQRAGLNINGKYLSHLRFADDIVLFSENSKGLNLMLQSLQLASRDVGLELNLSKTQIMTNSFESPIYLGSEPIQYVDSYIYLGKQISFKSQSNDLEVDRRIKGGWNKYWSLKEVCCRQSLMLAKPGNTPIA</sequence>
<dbReference type="GO" id="GO:0071897">
    <property type="term" value="P:DNA biosynthetic process"/>
    <property type="evidence" value="ECO:0007669"/>
    <property type="project" value="UniProtKB-ARBA"/>
</dbReference>
<reference evidence="2" key="1">
    <citation type="submission" date="2022-03" db="EMBL/GenBank/DDBJ databases">
        <authorList>
            <person name="Lindestad O."/>
        </authorList>
    </citation>
    <scope>NUCLEOTIDE SEQUENCE</scope>
</reference>
<proteinExistence type="predicted"/>
<dbReference type="OrthoDB" id="410104at2759"/>
<evidence type="ECO:0000313" key="2">
    <source>
        <dbReference type="EMBL" id="CAH2207957.1"/>
    </source>
</evidence>
<dbReference type="Proteomes" id="UP000838756">
    <property type="component" value="Unassembled WGS sequence"/>
</dbReference>
<organism evidence="2 3">
    <name type="scientific">Pararge aegeria aegeria</name>
    <dbReference type="NCBI Taxonomy" id="348720"/>
    <lineage>
        <taxon>Eukaryota</taxon>
        <taxon>Metazoa</taxon>
        <taxon>Ecdysozoa</taxon>
        <taxon>Arthropoda</taxon>
        <taxon>Hexapoda</taxon>
        <taxon>Insecta</taxon>
        <taxon>Pterygota</taxon>
        <taxon>Neoptera</taxon>
        <taxon>Endopterygota</taxon>
        <taxon>Lepidoptera</taxon>
        <taxon>Glossata</taxon>
        <taxon>Ditrysia</taxon>
        <taxon>Papilionoidea</taxon>
        <taxon>Nymphalidae</taxon>
        <taxon>Satyrinae</taxon>
        <taxon>Satyrini</taxon>
        <taxon>Parargina</taxon>
        <taxon>Pararge</taxon>
    </lineage>
</organism>
<keyword evidence="3" id="KW-1185">Reference proteome</keyword>
<dbReference type="PANTHER" id="PTHR47027:SF29">
    <property type="entry name" value="C2H2-TYPE DOMAIN-CONTAINING PROTEIN"/>
    <property type="match status" value="1"/>
</dbReference>
<dbReference type="SUPFAM" id="SSF56672">
    <property type="entry name" value="DNA/RNA polymerases"/>
    <property type="match status" value="1"/>
</dbReference>
<comment type="caution">
    <text evidence="2">The sequence shown here is derived from an EMBL/GenBank/DDBJ whole genome shotgun (WGS) entry which is preliminary data.</text>
</comment>
<evidence type="ECO:0000259" key="1">
    <source>
        <dbReference type="PROSITE" id="PS50878"/>
    </source>
</evidence>
<dbReference type="AlphaFoldDB" id="A0A8S4QE79"/>
<name>A0A8S4QE79_9NEOP</name>
<gene>
    <name evidence="2" type="primary">jg6510</name>
    <name evidence="2" type="ORF">PAEG_LOCUS574</name>
</gene>
<dbReference type="PROSITE" id="PS50878">
    <property type="entry name" value="RT_POL"/>
    <property type="match status" value="1"/>
</dbReference>
<dbReference type="EMBL" id="CAKXAJ010001735">
    <property type="protein sequence ID" value="CAH2207957.1"/>
    <property type="molecule type" value="Genomic_DNA"/>
</dbReference>
<dbReference type="InterPro" id="IPR000477">
    <property type="entry name" value="RT_dom"/>
</dbReference>
<feature type="domain" description="Reverse transcriptase" evidence="1">
    <location>
        <begin position="1"/>
        <end position="93"/>
    </location>
</feature>